<dbReference type="InterPro" id="IPR050348">
    <property type="entry name" value="Protein-Tyr_Phosphatase"/>
</dbReference>
<dbReference type="PANTHER" id="PTHR19134">
    <property type="entry name" value="RECEPTOR-TYPE TYROSINE-PROTEIN PHOSPHATASE"/>
    <property type="match status" value="1"/>
</dbReference>
<dbReference type="SMART" id="SM00194">
    <property type="entry name" value="PTPc"/>
    <property type="match status" value="2"/>
</dbReference>
<evidence type="ECO:0000259" key="5">
    <source>
        <dbReference type="PROSITE" id="PS50056"/>
    </source>
</evidence>
<dbReference type="InterPro" id="IPR029021">
    <property type="entry name" value="Prot-tyrosine_phosphatase-like"/>
</dbReference>
<dbReference type="InterPro" id="IPR016130">
    <property type="entry name" value="Tyr_Pase_AS"/>
</dbReference>
<dbReference type="PROSITE" id="PS50056">
    <property type="entry name" value="TYR_PHOSPHATASE_2"/>
    <property type="match status" value="2"/>
</dbReference>
<dbReference type="InterPro" id="IPR003595">
    <property type="entry name" value="Tyr_Pase_cat"/>
</dbReference>
<feature type="domain" description="Tyrosine specific protein phosphatases" evidence="5">
    <location>
        <begin position="995"/>
        <end position="1072"/>
    </location>
</feature>
<keyword evidence="2" id="KW-0904">Protein phosphatase</keyword>
<keyword evidence="3" id="KW-1133">Transmembrane helix</keyword>
<feature type="transmembrane region" description="Helical" evidence="3">
    <location>
        <begin position="111"/>
        <end position="132"/>
    </location>
</feature>
<dbReference type="PROSITE" id="PS00383">
    <property type="entry name" value="TYR_PHOSPHATASE_1"/>
    <property type="match status" value="2"/>
</dbReference>
<keyword evidence="3" id="KW-0472">Membrane</keyword>
<evidence type="ECO:0000259" key="4">
    <source>
        <dbReference type="PROSITE" id="PS50055"/>
    </source>
</evidence>
<dbReference type="Pfam" id="PF00102">
    <property type="entry name" value="Y_phosphatase"/>
    <property type="match status" value="3"/>
</dbReference>
<feature type="domain" description="Tyrosine specific protein phosphatases" evidence="5">
    <location>
        <begin position="749"/>
        <end position="820"/>
    </location>
</feature>
<keyword evidence="2" id="KW-0378">Hydrolase</keyword>
<evidence type="ECO:0000256" key="3">
    <source>
        <dbReference type="SAM" id="Phobius"/>
    </source>
</evidence>
<dbReference type="Gene3D" id="3.90.190.10">
    <property type="entry name" value="Protein tyrosine phosphatase superfamily"/>
    <property type="match status" value="3"/>
</dbReference>
<dbReference type="PROSITE" id="PS50055">
    <property type="entry name" value="TYR_PHOSPHATASE_PTP"/>
    <property type="match status" value="2"/>
</dbReference>
<dbReference type="EC" id="3.1.3.48" evidence="1"/>
<proteinExistence type="predicted"/>
<dbReference type="FunFam" id="3.90.190.10:FF:000185">
    <property type="entry name" value="Predicted protein"/>
    <property type="match status" value="1"/>
</dbReference>
<protein>
    <recommendedName>
        <fullName evidence="1">protein-tyrosine-phosphatase</fullName>
        <ecNumber evidence="1">3.1.3.48</ecNumber>
    </recommendedName>
</protein>
<evidence type="ECO:0000256" key="1">
    <source>
        <dbReference type="ARBA" id="ARBA00013064"/>
    </source>
</evidence>
<keyword evidence="3" id="KW-0812">Transmembrane</keyword>
<dbReference type="GO" id="GO:0004725">
    <property type="term" value="F:protein tyrosine phosphatase activity"/>
    <property type="evidence" value="ECO:0007669"/>
    <property type="project" value="UniProtKB-EC"/>
</dbReference>
<accession>A0A5N3VHL1</accession>
<sequence length="1085" mass="122984">LDKPPLPAHSLRDRLPTQFSWASLVAQLVKNLPAMWETWVQSLGWEDPMEKGKATHSSVSLPNSGSALGSLSHRLIIHLLFPQGPHGLLFEQLCLKSSSLSNLLVFSKERATFFSSASLLYVYLSFCASIMFNNIIGRFVLFLSSTVMSSLHLKIWGFYSAKELFLHCILYYHIYFIYSVLFFDNSNYLSLCVCSNSFQVLLFAISYWRCPQSGSPLGGKIALAVLSIKPTHGSHFPVTLPTTIFFFLILNLHSGIQSSLSTLFCLFFFTVSGLKPCGMLAPQPGIKPASLALQGRFFFFFFLLVPLHASQDGCYPKVYKHFSFSISPSSEQPGLIFRMDWLDLLALQGTLQHHTSFNFMAAVTICSDFGAPKNKVSHCFHCPYHFCPLLNPSLPEIILGTYQSGEFLFQYPIILSFHTVHGVLKARILKWFAIPFSSGPHSFRPLHHDPTVLGGPTQHGLVFIELDKAVVLGCHIECVNIEQSIWLWKHLASHKNHQVLDPKNFISVYSHSPSLTLPPELHLLLAPIPPRVQPEGNKLVEKPGHKDTVKWTRSRHMALFSRDHQDIPGWLQEADGSRGELAQPTLTIQTHPYRACDPVEMSYPRDQFQPAIRVADLLQHITQMKRGQGYGFKEEYEPLTLSRSLLAGPMQETVKDFWRMIWQENSASIVMVTNLVEVGRVKCVRYWPDDTEVYGDIKVTLIETEPLAEYVIRTFTVQKKGYHEIRELRLFHFTSWPDHGVPCYATGLLGFVRQVKFLNPPEAGPIVVHCSAGAGRTGCFIAIDTMLDMAENEGVVDIFNCVRELRAQRVNLVQTEEQYVFVHDAILEACLCGNTAIPVCEFRSLYYNISRLDPQTNSSQIKDEFQTLNIVTPRVRPEDCSIGLLPRNHDKNRSMDVLPLDRCLPFLISVDGESSNYINAALMDSHKQPAAFVVTQHPLPNTVADFWRLVFDYNCSSVVMLNELDTAQPQDGYRIVQHLQYIGWPAYRDTPPSKRSLLKVVRRLEKWQEQYDGREGRTVVHCLNGGGRSGTFCAICSVCEMIQQQNIIDVFHIVKTLRNNKANMVETLDQYKFVYEVALEYLSSF</sequence>
<dbReference type="Proteomes" id="UP000326458">
    <property type="component" value="Unassembled WGS sequence"/>
</dbReference>
<dbReference type="PRINTS" id="PR00700">
    <property type="entry name" value="PRTYPHPHTASE"/>
</dbReference>
<feature type="transmembrane region" description="Helical" evidence="3">
    <location>
        <begin position="244"/>
        <end position="269"/>
    </location>
</feature>
<dbReference type="SMART" id="SM00404">
    <property type="entry name" value="PTPc_motif"/>
    <property type="match status" value="2"/>
</dbReference>
<feature type="transmembrane region" description="Helical" evidence="3">
    <location>
        <begin position="164"/>
        <end position="181"/>
    </location>
</feature>
<comment type="caution">
    <text evidence="6">The sequence shown here is derived from an EMBL/GenBank/DDBJ whole genome shotgun (WGS) entry which is preliminary data.</text>
</comment>
<organism evidence="6 7">
    <name type="scientific">Muntiacus muntjak</name>
    <name type="common">Barking deer</name>
    <name type="synonym">Indian muntjac</name>
    <dbReference type="NCBI Taxonomy" id="9888"/>
    <lineage>
        <taxon>Eukaryota</taxon>
        <taxon>Metazoa</taxon>
        <taxon>Chordata</taxon>
        <taxon>Craniata</taxon>
        <taxon>Vertebrata</taxon>
        <taxon>Euteleostomi</taxon>
        <taxon>Mammalia</taxon>
        <taxon>Eutheria</taxon>
        <taxon>Laurasiatheria</taxon>
        <taxon>Artiodactyla</taxon>
        <taxon>Ruminantia</taxon>
        <taxon>Pecora</taxon>
        <taxon>Cervidae</taxon>
        <taxon>Muntiacinae</taxon>
        <taxon>Muntiacus</taxon>
    </lineage>
</organism>
<name>A0A5N3VHL1_MUNMU</name>
<feature type="non-terminal residue" evidence="6">
    <location>
        <position position="1"/>
    </location>
</feature>
<dbReference type="AlphaFoldDB" id="A0A5N3VHL1"/>
<evidence type="ECO:0000256" key="2">
    <source>
        <dbReference type="ARBA" id="ARBA00022912"/>
    </source>
</evidence>
<dbReference type="FunFam" id="3.90.190.10:FF:000270">
    <property type="entry name" value="Protein-tyrosine-phosphatase"/>
    <property type="match status" value="1"/>
</dbReference>
<dbReference type="EMBL" id="VCEA01000002">
    <property type="protein sequence ID" value="KAB0348797.1"/>
    <property type="molecule type" value="Genomic_DNA"/>
</dbReference>
<keyword evidence="7" id="KW-1185">Reference proteome</keyword>
<dbReference type="InterPro" id="IPR000242">
    <property type="entry name" value="PTP_cat"/>
</dbReference>
<reference evidence="6 7" key="1">
    <citation type="submission" date="2019-06" db="EMBL/GenBank/DDBJ databases">
        <title>Discovery of a novel chromosome fission-fusion reversal in muntjac.</title>
        <authorList>
            <person name="Mudd A.B."/>
            <person name="Bredeson J.V."/>
            <person name="Baum R."/>
            <person name="Hockemeyer D."/>
            <person name="Rokhsar D.S."/>
        </authorList>
    </citation>
    <scope>NUCLEOTIDE SEQUENCE [LARGE SCALE GENOMIC DNA]</scope>
    <source>
        <strain evidence="6">UTSW_UCB_Mm</strain>
        <tissue evidence="6">Fibroblast cell line</tissue>
    </source>
</reference>
<evidence type="ECO:0000313" key="7">
    <source>
        <dbReference type="Proteomes" id="UP000326458"/>
    </source>
</evidence>
<gene>
    <name evidence="6" type="ORF">FD754_013654</name>
</gene>
<dbReference type="PANTHER" id="PTHR19134:SF208">
    <property type="entry name" value="RECEPTOR-TYPE TYROSINE-PROTEIN PHOSPHATASE T"/>
    <property type="match status" value="1"/>
</dbReference>
<feature type="domain" description="Tyrosine-protein phosphatase" evidence="4">
    <location>
        <begin position="561"/>
        <end position="829"/>
    </location>
</feature>
<feature type="domain" description="Tyrosine-protein phosphatase" evidence="4">
    <location>
        <begin position="861"/>
        <end position="1081"/>
    </location>
</feature>
<dbReference type="SUPFAM" id="SSF52799">
    <property type="entry name" value="(Phosphotyrosine protein) phosphatases II"/>
    <property type="match status" value="2"/>
</dbReference>
<evidence type="ECO:0000313" key="6">
    <source>
        <dbReference type="EMBL" id="KAB0348797.1"/>
    </source>
</evidence>
<dbReference type="InterPro" id="IPR000387">
    <property type="entry name" value="Tyr_Pase_dom"/>
</dbReference>